<proteinExistence type="predicted"/>
<keyword evidence="1" id="KW-1133">Transmembrane helix</keyword>
<feature type="transmembrane region" description="Helical" evidence="1">
    <location>
        <begin position="133"/>
        <end position="151"/>
    </location>
</feature>
<evidence type="ECO:0000313" key="3">
    <source>
        <dbReference type="Proteomes" id="UP000264072"/>
    </source>
</evidence>
<reference evidence="2 3" key="1">
    <citation type="journal article" date="2018" name="Nat. Biotechnol.">
        <title>A standardized bacterial taxonomy based on genome phylogeny substantially revises the tree of life.</title>
        <authorList>
            <person name="Parks D.H."/>
            <person name="Chuvochina M."/>
            <person name="Waite D.W."/>
            <person name="Rinke C."/>
            <person name="Skarshewski A."/>
            <person name="Chaumeil P.A."/>
            <person name="Hugenholtz P."/>
        </authorList>
    </citation>
    <scope>NUCLEOTIDE SEQUENCE [LARGE SCALE GENOMIC DNA]</scope>
    <source>
        <strain evidence="2">UBA10185</strain>
    </source>
</reference>
<organism evidence="2 3">
    <name type="scientific">candidate division WWE3 bacterium</name>
    <dbReference type="NCBI Taxonomy" id="2053526"/>
    <lineage>
        <taxon>Bacteria</taxon>
        <taxon>Katanobacteria</taxon>
    </lineage>
</organism>
<feature type="transmembrane region" description="Helical" evidence="1">
    <location>
        <begin position="231"/>
        <end position="253"/>
    </location>
</feature>
<feature type="transmembrane region" description="Helical" evidence="1">
    <location>
        <begin position="158"/>
        <end position="177"/>
    </location>
</feature>
<evidence type="ECO:0000256" key="1">
    <source>
        <dbReference type="SAM" id="Phobius"/>
    </source>
</evidence>
<evidence type="ECO:0000313" key="2">
    <source>
        <dbReference type="EMBL" id="HAZ29490.1"/>
    </source>
</evidence>
<dbReference type="AlphaFoldDB" id="A0A351JT70"/>
<dbReference type="EMBL" id="DNHX01000016">
    <property type="protein sequence ID" value="HAZ29490.1"/>
    <property type="molecule type" value="Genomic_DNA"/>
</dbReference>
<gene>
    <name evidence="2" type="ORF">DCY43_01910</name>
</gene>
<comment type="caution">
    <text evidence="2">The sequence shown here is derived from an EMBL/GenBank/DDBJ whole genome shotgun (WGS) entry which is preliminary data.</text>
</comment>
<feature type="transmembrane region" description="Helical" evidence="1">
    <location>
        <begin position="340"/>
        <end position="357"/>
    </location>
</feature>
<accession>A0A351JT70</accession>
<feature type="transmembrane region" description="Helical" evidence="1">
    <location>
        <begin position="15"/>
        <end position="34"/>
    </location>
</feature>
<name>A0A351JT70_UNCKA</name>
<protein>
    <submittedName>
        <fullName evidence="2">Uncharacterized protein</fullName>
    </submittedName>
</protein>
<feature type="transmembrane region" description="Helical" evidence="1">
    <location>
        <begin position="189"/>
        <end position="222"/>
    </location>
</feature>
<feature type="transmembrane region" description="Helical" evidence="1">
    <location>
        <begin position="363"/>
        <end position="381"/>
    </location>
</feature>
<dbReference type="Proteomes" id="UP000264072">
    <property type="component" value="Unassembled WGS sequence"/>
</dbReference>
<feature type="transmembrane region" description="Helical" evidence="1">
    <location>
        <begin position="313"/>
        <end position="333"/>
    </location>
</feature>
<sequence>MITSVVSFAIKKQTLVLVLLTGIFFATSLPGLFVDVLNTDGVNWHTRSRNFMESLLSGDFESTYQAYHPGFTLMWLSGPPLYVLGEYMESGGFSLYGKDTYLYYDYLAKLCVVLASSVLFLYSLIVLKLHHSLKLALVFGLLVILEPYMLGQRRLYHLDYLTGYLLVCSFLSVYHFTQSKKLFTQVRKRLFLVLGAIFFTLAFLTKSLGIIFLPIPILTLILASASPRSRVLAVALFTLVVGFSTYLVVPALWRSPLHSARSLYTKISAGAIEIGYMGKKDIGFAGGKENVILDEVSQNGSVDYYIKALAYNLSPGTLLALAASLVYTAYLVSAKRGDKPVILSGITVLVFLGVMSISNKKGLRYGAVFYPFLFYIMARLLTAIKSNITLGMLFVHFLLLIPQYVQIYPYFYAYGNPLMGGTRARVQVFTPGALGVGTYAVHQAILKQLKPDKQATVSGNKSLKVMSSEFEVSSSESCTSDFIVKYGLNLGRDAPCGASFKLISTVTVGNYPYWYIYKNDGY</sequence>
<feature type="transmembrane region" description="Helical" evidence="1">
    <location>
        <begin position="388"/>
        <end position="408"/>
    </location>
</feature>
<keyword evidence="1" id="KW-0472">Membrane</keyword>
<keyword evidence="1" id="KW-0812">Transmembrane</keyword>
<feature type="transmembrane region" description="Helical" evidence="1">
    <location>
        <begin position="106"/>
        <end position="127"/>
    </location>
</feature>